<name>A0ABN5WRU1_9GAMM</name>
<keyword evidence="3" id="KW-0329">Glyoxylate bypass</keyword>
<evidence type="ECO:0000256" key="5">
    <source>
        <dbReference type="ARBA" id="ARBA00022723"/>
    </source>
</evidence>
<evidence type="ECO:0000256" key="7">
    <source>
        <dbReference type="ARBA" id="ARBA00022857"/>
    </source>
</evidence>
<evidence type="ECO:0000256" key="6">
    <source>
        <dbReference type="ARBA" id="ARBA00022842"/>
    </source>
</evidence>
<keyword evidence="7" id="KW-0521">NADP</keyword>
<dbReference type="PANTHER" id="PTHR36999:SF1">
    <property type="entry name" value="ISOCITRATE DEHYDROGENASE (NADP(+))"/>
    <property type="match status" value="1"/>
</dbReference>
<dbReference type="EC" id="1.1.1.42" evidence="2"/>
<dbReference type="InterPro" id="IPR004436">
    <property type="entry name" value="Isocitrate_DH_NADP_mono"/>
</dbReference>
<evidence type="ECO:0000256" key="1">
    <source>
        <dbReference type="ARBA" id="ARBA00001946"/>
    </source>
</evidence>
<keyword evidence="12" id="KW-1185">Reference proteome</keyword>
<dbReference type="PANTHER" id="PTHR36999">
    <property type="entry name" value="ISOCITRATE DEHYDROGENASE [NADP]"/>
    <property type="match status" value="1"/>
</dbReference>
<gene>
    <name evidence="11" type="ORF">HORIV_19610</name>
</gene>
<accession>A0ABN5WRU1</accession>
<keyword evidence="6" id="KW-0460">Magnesium</keyword>
<evidence type="ECO:0000313" key="11">
    <source>
        <dbReference type="EMBL" id="BBI49540.1"/>
    </source>
</evidence>
<proteinExistence type="inferred from homology"/>
<sequence>MLLTQNVEQGDIWRMCQVKDAPIRDWVKLAVERCRDSGMPTVFWLDPYRPHENELIKKGQNVPQGSRH</sequence>
<keyword evidence="5" id="KW-0479">Metal-binding</keyword>
<dbReference type="Proteomes" id="UP000289555">
    <property type="component" value="Chromosome"/>
</dbReference>
<evidence type="ECO:0000256" key="10">
    <source>
        <dbReference type="ARBA" id="ARBA00046318"/>
    </source>
</evidence>
<organism evidence="11 12">
    <name type="scientific">Vreelandella olivaria</name>
    <dbReference type="NCBI Taxonomy" id="390919"/>
    <lineage>
        <taxon>Bacteria</taxon>
        <taxon>Pseudomonadati</taxon>
        <taxon>Pseudomonadota</taxon>
        <taxon>Gammaproteobacteria</taxon>
        <taxon>Oceanospirillales</taxon>
        <taxon>Halomonadaceae</taxon>
        <taxon>Vreelandella</taxon>
    </lineage>
</organism>
<comment type="cofactor">
    <cofactor evidence="1">
        <name>Mg(2+)</name>
        <dbReference type="ChEBI" id="CHEBI:18420"/>
    </cofactor>
</comment>
<comment type="catalytic activity">
    <reaction evidence="9">
        <text>D-threo-isocitrate + NADP(+) = 2-oxoglutarate + CO2 + NADPH</text>
        <dbReference type="Rhea" id="RHEA:19629"/>
        <dbReference type="ChEBI" id="CHEBI:15562"/>
        <dbReference type="ChEBI" id="CHEBI:16526"/>
        <dbReference type="ChEBI" id="CHEBI:16810"/>
        <dbReference type="ChEBI" id="CHEBI:57783"/>
        <dbReference type="ChEBI" id="CHEBI:58349"/>
        <dbReference type="EC" id="1.1.1.42"/>
    </reaction>
</comment>
<keyword evidence="8" id="KW-0560">Oxidoreductase</keyword>
<evidence type="ECO:0000313" key="12">
    <source>
        <dbReference type="Proteomes" id="UP000289555"/>
    </source>
</evidence>
<dbReference type="Pfam" id="PF03971">
    <property type="entry name" value="IDH"/>
    <property type="match status" value="1"/>
</dbReference>
<evidence type="ECO:0000256" key="2">
    <source>
        <dbReference type="ARBA" id="ARBA00013013"/>
    </source>
</evidence>
<keyword evidence="4" id="KW-0816">Tricarboxylic acid cycle</keyword>
<reference evidence="12" key="1">
    <citation type="journal article" date="2019" name="Microbiol. Resour. Announc.">
        <title>Complete Genome Sequence of Halomonas olivaria, a Moderately Halophilic Bacterium Isolated from Olive Processing Effluents, Obtained by Nanopore Sequencing.</title>
        <authorList>
            <person name="Nagata S."/>
            <person name="Ii K.M."/>
            <person name="Tsukimi T."/>
            <person name="Miura M.C."/>
            <person name="Galipon J."/>
            <person name="Arakawa K."/>
        </authorList>
    </citation>
    <scope>NUCLEOTIDE SEQUENCE [LARGE SCALE GENOMIC DNA]</scope>
    <source>
        <strain evidence="12">TYRC17</strain>
    </source>
</reference>
<evidence type="ECO:0000256" key="4">
    <source>
        <dbReference type="ARBA" id="ARBA00022532"/>
    </source>
</evidence>
<dbReference type="EMBL" id="AP019416">
    <property type="protein sequence ID" value="BBI49540.1"/>
    <property type="molecule type" value="Genomic_DNA"/>
</dbReference>
<dbReference type="SUPFAM" id="SSF53659">
    <property type="entry name" value="Isocitrate/Isopropylmalate dehydrogenase-like"/>
    <property type="match status" value="1"/>
</dbReference>
<evidence type="ECO:0000256" key="3">
    <source>
        <dbReference type="ARBA" id="ARBA00022435"/>
    </source>
</evidence>
<evidence type="ECO:0000256" key="9">
    <source>
        <dbReference type="ARBA" id="ARBA00023554"/>
    </source>
</evidence>
<evidence type="ECO:0000256" key="8">
    <source>
        <dbReference type="ARBA" id="ARBA00023002"/>
    </source>
</evidence>
<comment type="similarity">
    <text evidence="10">Belongs to the monomeric-type IDH family.</text>
</comment>
<protein>
    <recommendedName>
        <fullName evidence="2">isocitrate dehydrogenase (NADP(+))</fullName>
        <ecNumber evidence="2">1.1.1.42</ecNumber>
    </recommendedName>
</protein>